<gene>
    <name evidence="10" type="ORF">Cme02nite_45540</name>
</gene>
<evidence type="ECO:0000259" key="9">
    <source>
        <dbReference type="PROSITE" id="PS50928"/>
    </source>
</evidence>
<evidence type="ECO:0000256" key="2">
    <source>
        <dbReference type="ARBA" id="ARBA00022448"/>
    </source>
</evidence>
<feature type="region of interest" description="Disordered" evidence="8">
    <location>
        <begin position="1"/>
        <end position="26"/>
    </location>
</feature>
<dbReference type="Pfam" id="PF00528">
    <property type="entry name" value="BPD_transp_1"/>
    <property type="match status" value="1"/>
</dbReference>
<evidence type="ECO:0000313" key="11">
    <source>
        <dbReference type="Proteomes" id="UP000660339"/>
    </source>
</evidence>
<dbReference type="Proteomes" id="UP000660339">
    <property type="component" value="Unassembled WGS sequence"/>
</dbReference>
<dbReference type="CDD" id="cd06261">
    <property type="entry name" value="TM_PBP2"/>
    <property type="match status" value="1"/>
</dbReference>
<dbReference type="PANTHER" id="PTHR43744:SF12">
    <property type="entry name" value="ABC TRANSPORTER PERMEASE PROTEIN MG189-RELATED"/>
    <property type="match status" value="1"/>
</dbReference>
<proteinExistence type="inferred from homology"/>
<dbReference type="GO" id="GO:0055085">
    <property type="term" value="P:transmembrane transport"/>
    <property type="evidence" value="ECO:0007669"/>
    <property type="project" value="InterPro"/>
</dbReference>
<organism evidence="10 11">
    <name type="scientific">Catellatospora methionotrophica</name>
    <dbReference type="NCBI Taxonomy" id="121620"/>
    <lineage>
        <taxon>Bacteria</taxon>
        <taxon>Bacillati</taxon>
        <taxon>Actinomycetota</taxon>
        <taxon>Actinomycetes</taxon>
        <taxon>Micromonosporales</taxon>
        <taxon>Micromonosporaceae</taxon>
        <taxon>Catellatospora</taxon>
    </lineage>
</organism>
<keyword evidence="6 7" id="KW-0472">Membrane</keyword>
<name>A0A8J3LBT3_9ACTN</name>
<evidence type="ECO:0000256" key="1">
    <source>
        <dbReference type="ARBA" id="ARBA00004651"/>
    </source>
</evidence>
<reference evidence="10" key="1">
    <citation type="submission" date="2021-01" db="EMBL/GenBank/DDBJ databases">
        <title>Whole genome shotgun sequence of Catellatospora methionotrophica NBRC 14553.</title>
        <authorList>
            <person name="Komaki H."/>
            <person name="Tamura T."/>
        </authorList>
    </citation>
    <scope>NUCLEOTIDE SEQUENCE</scope>
    <source>
        <strain evidence="10">NBRC 14553</strain>
    </source>
</reference>
<comment type="caution">
    <text evidence="10">The sequence shown here is derived from an EMBL/GenBank/DDBJ whole genome shotgun (WGS) entry which is preliminary data.</text>
</comment>
<feature type="transmembrane region" description="Helical" evidence="7">
    <location>
        <begin position="102"/>
        <end position="124"/>
    </location>
</feature>
<feature type="transmembrane region" description="Helical" evidence="7">
    <location>
        <begin position="210"/>
        <end position="231"/>
    </location>
</feature>
<evidence type="ECO:0000256" key="7">
    <source>
        <dbReference type="RuleBase" id="RU363032"/>
    </source>
</evidence>
<keyword evidence="2 7" id="KW-0813">Transport</keyword>
<feature type="transmembrane region" description="Helical" evidence="7">
    <location>
        <begin position="36"/>
        <end position="56"/>
    </location>
</feature>
<evidence type="ECO:0000256" key="3">
    <source>
        <dbReference type="ARBA" id="ARBA00022475"/>
    </source>
</evidence>
<accession>A0A8J3LBT3</accession>
<dbReference type="PANTHER" id="PTHR43744">
    <property type="entry name" value="ABC TRANSPORTER PERMEASE PROTEIN MG189-RELATED-RELATED"/>
    <property type="match status" value="1"/>
</dbReference>
<comment type="similarity">
    <text evidence="7">Belongs to the binding-protein-dependent transport system permease family.</text>
</comment>
<evidence type="ECO:0000256" key="6">
    <source>
        <dbReference type="ARBA" id="ARBA00023136"/>
    </source>
</evidence>
<dbReference type="RefSeq" id="WP_166387796.1">
    <property type="nucleotide sequence ID" value="NZ_BAAATT010000010.1"/>
</dbReference>
<dbReference type="PROSITE" id="PS50928">
    <property type="entry name" value="ABC_TM1"/>
    <property type="match status" value="1"/>
</dbReference>
<keyword evidence="11" id="KW-1185">Reference proteome</keyword>
<feature type="transmembrane region" description="Helical" evidence="7">
    <location>
        <begin position="267"/>
        <end position="288"/>
    </location>
</feature>
<dbReference type="SUPFAM" id="SSF161098">
    <property type="entry name" value="MetI-like"/>
    <property type="match status" value="1"/>
</dbReference>
<feature type="transmembrane region" description="Helical" evidence="7">
    <location>
        <begin position="166"/>
        <end position="183"/>
    </location>
</feature>
<evidence type="ECO:0000256" key="4">
    <source>
        <dbReference type="ARBA" id="ARBA00022692"/>
    </source>
</evidence>
<evidence type="ECO:0000256" key="8">
    <source>
        <dbReference type="SAM" id="MobiDB-lite"/>
    </source>
</evidence>
<protein>
    <submittedName>
        <fullName evidence="10">Sugar ABC transporter permease</fullName>
    </submittedName>
</protein>
<dbReference type="AlphaFoldDB" id="A0A8J3LBT3"/>
<feature type="transmembrane region" description="Helical" evidence="7">
    <location>
        <begin position="136"/>
        <end position="154"/>
    </location>
</feature>
<sequence length="303" mass="33092">MTATAVRTGTTPAPAPKRRRRKGGGAAERLWQASPLTYVTLLAAVALSMFPLYYMFVIATRTNDAIGQTPPPVTPGGEIGGNVDRLLGNESAAFMTGLVNSAIVATVVTVFVVFFSSLAGFAFAKLRFKGRNGMMLAILITMMVPTQLGIVPLYQMMYEWDLHNKLPSIILPFLVSGFGVFMMRQYASQAVPDELIEAARMDGCSTFRTYWNVVLPGLRPAIAVLGLFTFMEQWNSFLWPQIALGDPTNPTVQLSLQRLSQGYYNDYSQVFAGTLLSVVPLLVIFIIFGRQIIGGIMEGAVKA</sequence>
<dbReference type="InterPro" id="IPR035906">
    <property type="entry name" value="MetI-like_sf"/>
</dbReference>
<keyword evidence="3" id="KW-1003">Cell membrane</keyword>
<keyword evidence="4 7" id="KW-0812">Transmembrane</keyword>
<dbReference type="InterPro" id="IPR000515">
    <property type="entry name" value="MetI-like"/>
</dbReference>
<evidence type="ECO:0000256" key="5">
    <source>
        <dbReference type="ARBA" id="ARBA00022989"/>
    </source>
</evidence>
<keyword evidence="5 7" id="KW-1133">Transmembrane helix</keyword>
<dbReference type="EMBL" id="BONJ01000026">
    <property type="protein sequence ID" value="GIG16222.1"/>
    <property type="molecule type" value="Genomic_DNA"/>
</dbReference>
<comment type="subcellular location">
    <subcellularLocation>
        <location evidence="1 7">Cell membrane</location>
        <topology evidence="1 7">Multi-pass membrane protein</topology>
    </subcellularLocation>
</comment>
<dbReference type="Gene3D" id="1.10.3720.10">
    <property type="entry name" value="MetI-like"/>
    <property type="match status" value="1"/>
</dbReference>
<evidence type="ECO:0000313" key="10">
    <source>
        <dbReference type="EMBL" id="GIG16222.1"/>
    </source>
</evidence>
<feature type="domain" description="ABC transmembrane type-1" evidence="9">
    <location>
        <begin position="98"/>
        <end position="288"/>
    </location>
</feature>
<dbReference type="GO" id="GO:0005886">
    <property type="term" value="C:plasma membrane"/>
    <property type="evidence" value="ECO:0007669"/>
    <property type="project" value="UniProtKB-SubCell"/>
</dbReference>